<organism evidence="1 2">
    <name type="scientific">Yanshouia hominis</name>
    <dbReference type="NCBI Taxonomy" id="2763673"/>
    <lineage>
        <taxon>Bacteria</taxon>
        <taxon>Bacillati</taxon>
        <taxon>Bacillota</taxon>
        <taxon>Clostridia</taxon>
        <taxon>Eubacteriales</taxon>
        <taxon>Oscillospiraceae</taxon>
        <taxon>Yanshouia</taxon>
    </lineage>
</organism>
<dbReference type="EMBL" id="JACRTB010000009">
    <property type="protein sequence ID" value="MBC8576165.1"/>
    <property type="molecule type" value="Genomic_DNA"/>
</dbReference>
<dbReference type="Proteomes" id="UP000658131">
    <property type="component" value="Unassembled WGS sequence"/>
</dbReference>
<evidence type="ECO:0000313" key="1">
    <source>
        <dbReference type="EMBL" id="MBC8576165.1"/>
    </source>
</evidence>
<gene>
    <name evidence="1" type="ORF">H8717_07060</name>
</gene>
<name>A0ABR7NIH4_9FIRM</name>
<evidence type="ECO:0000313" key="2">
    <source>
        <dbReference type="Proteomes" id="UP000658131"/>
    </source>
</evidence>
<sequence length="70" mass="7789">MRISEEEARALEGRMRRIGLFRCTACESYFLLSASRSGLFACPCCGAGEEKVLSVKIGPHDDNDLDDDFE</sequence>
<proteinExistence type="predicted"/>
<comment type="caution">
    <text evidence="1">The sequence shown here is derived from an EMBL/GenBank/DDBJ whole genome shotgun (WGS) entry which is preliminary data.</text>
</comment>
<dbReference type="RefSeq" id="WP_262399715.1">
    <property type="nucleotide sequence ID" value="NZ_JACRTB010000009.1"/>
</dbReference>
<accession>A0ABR7NIH4</accession>
<reference evidence="1 2" key="1">
    <citation type="submission" date="2020-08" db="EMBL/GenBank/DDBJ databases">
        <title>Genome public.</title>
        <authorList>
            <person name="Liu C."/>
            <person name="Sun Q."/>
        </authorList>
    </citation>
    <scope>NUCLEOTIDE SEQUENCE [LARGE SCALE GENOMIC DNA]</scope>
    <source>
        <strain evidence="1 2">BX1</strain>
    </source>
</reference>
<protein>
    <submittedName>
        <fullName evidence="1">Uncharacterized protein</fullName>
    </submittedName>
</protein>
<keyword evidence="2" id="KW-1185">Reference proteome</keyword>